<name>A0A978UXI3_ZIZJJ</name>
<dbReference type="EMBL" id="JAEACU010000008">
    <property type="protein sequence ID" value="KAH7519699.1"/>
    <property type="molecule type" value="Genomic_DNA"/>
</dbReference>
<keyword evidence="1" id="KW-0812">Transmembrane</keyword>
<organism evidence="2 3">
    <name type="scientific">Ziziphus jujuba var. spinosa</name>
    <dbReference type="NCBI Taxonomy" id="714518"/>
    <lineage>
        <taxon>Eukaryota</taxon>
        <taxon>Viridiplantae</taxon>
        <taxon>Streptophyta</taxon>
        <taxon>Embryophyta</taxon>
        <taxon>Tracheophyta</taxon>
        <taxon>Spermatophyta</taxon>
        <taxon>Magnoliopsida</taxon>
        <taxon>eudicotyledons</taxon>
        <taxon>Gunneridae</taxon>
        <taxon>Pentapetalae</taxon>
        <taxon>rosids</taxon>
        <taxon>fabids</taxon>
        <taxon>Rosales</taxon>
        <taxon>Rhamnaceae</taxon>
        <taxon>Paliureae</taxon>
        <taxon>Ziziphus</taxon>
    </lineage>
</organism>
<keyword evidence="1" id="KW-1133">Transmembrane helix</keyword>
<sequence length="349" mass="39982">MDAKEEEMKFLGLFGIYREGCKTILWRRKIFAQITIALILPMCFFFLAQIVASEILYENSTIRKDKIMDGTNPAESLKYRLPNLSSSEFKIYLLFKALSIIYLLIVSLLSTSASVYTVAGIYTNRKVTFKNSMNAFTKVWKKLLVTFYCTCVAYVAYNVVSLIGFIGWGMFMSTSIKLRQAIGVAGMGAFMVMYLVGLVYMGIVWQLADVVAVLEDVGGFQAMKKSRELIKGKMLMAILIFFNFNIMVLIVEFVFRRMFVHGMYTGKMERIGYGIICLMLLTMLSLFGRVVETIFYFVCKSCHHESIDMSTLSDDHLEFHLLVDDEQKNLWTQASVQISIPKHLFVSWE</sequence>
<proteinExistence type="predicted"/>
<comment type="caution">
    <text evidence="2">The sequence shown here is derived from an EMBL/GenBank/DDBJ whole genome shotgun (WGS) entry which is preliminary data.</text>
</comment>
<feature type="transmembrane region" description="Helical" evidence="1">
    <location>
        <begin position="191"/>
        <end position="214"/>
    </location>
</feature>
<accession>A0A978UXI3</accession>
<reference evidence="2" key="1">
    <citation type="journal article" date="2021" name="Front. Plant Sci.">
        <title>Chromosome-Scale Genome Assembly for Chinese Sour Jujube and Insights Into Its Genome Evolution and Domestication Signature.</title>
        <authorList>
            <person name="Shen L.-Y."/>
            <person name="Luo H."/>
            <person name="Wang X.-L."/>
            <person name="Wang X.-M."/>
            <person name="Qiu X.-J."/>
            <person name="Liu H."/>
            <person name="Zhou S.-S."/>
            <person name="Jia K.-H."/>
            <person name="Nie S."/>
            <person name="Bao Y.-T."/>
            <person name="Zhang R.-G."/>
            <person name="Yun Q.-Z."/>
            <person name="Chai Y.-H."/>
            <person name="Lu J.-Y."/>
            <person name="Li Y."/>
            <person name="Zhao S.-W."/>
            <person name="Mao J.-F."/>
            <person name="Jia S.-G."/>
            <person name="Mao Y.-M."/>
        </authorList>
    </citation>
    <scope>NUCLEOTIDE SEQUENCE</scope>
    <source>
        <strain evidence="2">AT0</strain>
        <tissue evidence="2">Leaf</tissue>
    </source>
</reference>
<keyword evidence="1" id="KW-0472">Membrane</keyword>
<gene>
    <name evidence="2" type="ORF">FEM48_Zijuj08G0065000</name>
</gene>
<dbReference type="Proteomes" id="UP000813462">
    <property type="component" value="Unassembled WGS sequence"/>
</dbReference>
<evidence type="ECO:0000313" key="2">
    <source>
        <dbReference type="EMBL" id="KAH7519699.1"/>
    </source>
</evidence>
<evidence type="ECO:0000256" key="1">
    <source>
        <dbReference type="SAM" id="Phobius"/>
    </source>
</evidence>
<feature type="transmembrane region" description="Helical" evidence="1">
    <location>
        <begin position="235"/>
        <end position="259"/>
    </location>
</feature>
<feature type="transmembrane region" description="Helical" evidence="1">
    <location>
        <begin position="100"/>
        <end position="122"/>
    </location>
</feature>
<dbReference type="AlphaFoldDB" id="A0A978UXI3"/>
<dbReference type="PANTHER" id="PTHR33133">
    <property type="entry name" value="OS08G0107100 PROTEIN-RELATED"/>
    <property type="match status" value="1"/>
</dbReference>
<dbReference type="PANTHER" id="PTHR33133:SF51">
    <property type="entry name" value="THH1_TOM1_TOM3 DOMAIN-CONTAINING PROTEIN"/>
    <property type="match status" value="1"/>
</dbReference>
<feature type="transmembrane region" description="Helical" evidence="1">
    <location>
        <begin position="30"/>
        <end position="52"/>
    </location>
</feature>
<protein>
    <submittedName>
        <fullName evidence="2">Uncharacterized protein</fullName>
    </submittedName>
</protein>
<dbReference type="OrthoDB" id="777403at2759"/>
<feature type="transmembrane region" description="Helical" evidence="1">
    <location>
        <begin position="143"/>
        <end position="171"/>
    </location>
</feature>
<feature type="transmembrane region" description="Helical" evidence="1">
    <location>
        <begin position="271"/>
        <end position="291"/>
    </location>
</feature>
<evidence type="ECO:0000313" key="3">
    <source>
        <dbReference type="Proteomes" id="UP000813462"/>
    </source>
</evidence>